<dbReference type="Gene3D" id="1.10.10.10">
    <property type="entry name" value="Winged helix-like DNA-binding domain superfamily/Winged helix DNA-binding domain"/>
    <property type="match status" value="1"/>
</dbReference>
<dbReference type="InterPro" id="IPR016032">
    <property type="entry name" value="Sig_transdc_resp-reg_C-effctor"/>
</dbReference>
<keyword evidence="4" id="KW-1185">Reference proteome</keyword>
<sequence length="442" mass="47819">MQGENVSGRDDTIRVRLLTGADILIEGHSDLDWKGRIPRIVFAILALSPGIAVSRDRIAGLVWPESDQAAARRNLRMALTTLRKGLRPVGDDLITADQDTVCLRLDPTQVDACLMGRLAAERTVQEAERALALFGGAMLPDLRMPSAEIADYFVLVTDRCRGLVLEAGHWLLAECVADARTDRAASVARRLLEIAPTDEEAHRALIQYHLRRGDRAGALQQFDRCVAVLKRDLDVAPSAETQDLHRKILSDVPASRDDGLPSIPVALVSAPINIVPSRRYLLRLVRLARSGPILLGLGIAVSLGLAVLVYRAAVRPDAEPQPMTKQIIALAPVVADPAPCATPSLARDLERLQQSALVSLPNVAVLLGGAHVDPQGDPVSTLRTRTALQCSGNEVRVTVEVWATATGEMVWAGQYNGSQAALDALMDRIIADLGPWLADWSR</sequence>
<dbReference type="RefSeq" id="WP_200608842.1">
    <property type="nucleotide sequence ID" value="NZ_JAEHHL010000003.1"/>
</dbReference>
<dbReference type="Proteomes" id="UP000655420">
    <property type="component" value="Unassembled WGS sequence"/>
</dbReference>
<dbReference type="PANTHER" id="PTHR35807:SF3">
    <property type="entry name" value="BLL5740 PROTEIN"/>
    <property type="match status" value="1"/>
</dbReference>
<evidence type="ECO:0000256" key="1">
    <source>
        <dbReference type="SAM" id="Phobius"/>
    </source>
</evidence>
<organism evidence="3 4">
    <name type="scientific">Thermohalobaculum xanthum</name>
    <dbReference type="NCBI Taxonomy" id="2753746"/>
    <lineage>
        <taxon>Bacteria</taxon>
        <taxon>Pseudomonadati</taxon>
        <taxon>Pseudomonadota</taxon>
        <taxon>Alphaproteobacteria</taxon>
        <taxon>Rhodobacterales</taxon>
        <taxon>Paracoccaceae</taxon>
        <taxon>Thermohalobaculum</taxon>
    </lineage>
</organism>
<keyword evidence="1" id="KW-1133">Transmembrane helix</keyword>
<keyword evidence="1" id="KW-0472">Membrane</keyword>
<feature type="domain" description="Bacterial transcriptional activator" evidence="2">
    <location>
        <begin position="110"/>
        <end position="249"/>
    </location>
</feature>
<dbReference type="AlphaFoldDB" id="A0A8J7M7A4"/>
<evidence type="ECO:0000259" key="2">
    <source>
        <dbReference type="SMART" id="SM01043"/>
    </source>
</evidence>
<dbReference type="InterPro" id="IPR036388">
    <property type="entry name" value="WH-like_DNA-bd_sf"/>
</dbReference>
<dbReference type="InterPro" id="IPR011990">
    <property type="entry name" value="TPR-like_helical_dom_sf"/>
</dbReference>
<dbReference type="InterPro" id="IPR005158">
    <property type="entry name" value="BTAD"/>
</dbReference>
<dbReference type="GO" id="GO:0003677">
    <property type="term" value="F:DNA binding"/>
    <property type="evidence" value="ECO:0007669"/>
    <property type="project" value="InterPro"/>
</dbReference>
<gene>
    <name evidence="3" type="ORF">H0I76_07350</name>
</gene>
<feature type="transmembrane region" description="Helical" evidence="1">
    <location>
        <begin position="293"/>
        <end position="313"/>
    </location>
</feature>
<dbReference type="EMBL" id="JAEHHL010000003">
    <property type="protein sequence ID" value="MBK0399000.1"/>
    <property type="molecule type" value="Genomic_DNA"/>
</dbReference>
<evidence type="ECO:0000313" key="3">
    <source>
        <dbReference type="EMBL" id="MBK0399000.1"/>
    </source>
</evidence>
<evidence type="ECO:0000313" key="4">
    <source>
        <dbReference type="Proteomes" id="UP000655420"/>
    </source>
</evidence>
<dbReference type="SUPFAM" id="SSF46894">
    <property type="entry name" value="C-terminal effector domain of the bipartite response regulators"/>
    <property type="match status" value="1"/>
</dbReference>
<dbReference type="SMART" id="SM01043">
    <property type="entry name" value="BTAD"/>
    <property type="match status" value="1"/>
</dbReference>
<protein>
    <recommendedName>
        <fullName evidence="2">Bacterial transcriptional activator domain-containing protein</fullName>
    </recommendedName>
</protein>
<dbReference type="Gene3D" id="1.25.40.10">
    <property type="entry name" value="Tetratricopeptide repeat domain"/>
    <property type="match status" value="1"/>
</dbReference>
<proteinExistence type="predicted"/>
<name>A0A8J7M7A4_9RHOB</name>
<reference evidence="3" key="1">
    <citation type="submission" date="2020-12" db="EMBL/GenBank/DDBJ databases">
        <title>Bacterial taxonomy.</title>
        <authorList>
            <person name="Pan X."/>
        </authorList>
    </citation>
    <scope>NUCLEOTIDE SEQUENCE</scope>
    <source>
        <strain evidence="3">M0105</strain>
    </source>
</reference>
<accession>A0A8J7M7A4</accession>
<comment type="caution">
    <text evidence="3">The sequence shown here is derived from an EMBL/GenBank/DDBJ whole genome shotgun (WGS) entry which is preliminary data.</text>
</comment>
<keyword evidence="1" id="KW-0812">Transmembrane</keyword>
<dbReference type="GO" id="GO:0006355">
    <property type="term" value="P:regulation of DNA-templated transcription"/>
    <property type="evidence" value="ECO:0007669"/>
    <property type="project" value="InterPro"/>
</dbReference>
<dbReference type="PANTHER" id="PTHR35807">
    <property type="entry name" value="TRANSCRIPTIONAL REGULATOR REDD-RELATED"/>
    <property type="match status" value="1"/>
</dbReference>
<dbReference type="Pfam" id="PF03704">
    <property type="entry name" value="BTAD"/>
    <property type="match status" value="1"/>
</dbReference>
<dbReference type="InterPro" id="IPR051677">
    <property type="entry name" value="AfsR-DnrI-RedD_regulator"/>
</dbReference>
<dbReference type="SUPFAM" id="SSF48452">
    <property type="entry name" value="TPR-like"/>
    <property type="match status" value="1"/>
</dbReference>